<keyword evidence="3" id="KW-1185">Reference proteome</keyword>
<feature type="transmembrane region" description="Helical" evidence="1">
    <location>
        <begin position="122"/>
        <end position="144"/>
    </location>
</feature>
<sequence length="199" mass="21344">MLNHTKAYKISILALFIAFIIIQNYIPLFGYSPVGPLSLTTIQITVIIAGIILGPVDGGIVGGVWGFLSLIKAFTAPSSPFEPLVFTNPLISILPRILVGLFAGYLFILFGHIIKKTSINMIITGLLGALLNTILVLGMIYLFYRTPEVAKAYGASNPAMIGKLLLIVVGTNGIPEAILSAIVTPLIADPILHFVKRDD</sequence>
<keyword evidence="1" id="KW-0472">Membrane</keyword>
<keyword evidence="1" id="KW-0812">Transmembrane</keyword>
<name>A0A9W6ETZ5_9LACO</name>
<dbReference type="AlphaFoldDB" id="A0A9W6ETZ5"/>
<evidence type="ECO:0000256" key="1">
    <source>
        <dbReference type="SAM" id="Phobius"/>
    </source>
</evidence>
<dbReference type="Pfam" id="PF12822">
    <property type="entry name" value="ECF_trnsprt"/>
    <property type="match status" value="1"/>
</dbReference>
<dbReference type="RefSeq" id="WP_286137052.1">
    <property type="nucleotide sequence ID" value="NZ_BRPL01000004.1"/>
</dbReference>
<feature type="transmembrane region" description="Helical" evidence="1">
    <location>
        <begin position="164"/>
        <end position="188"/>
    </location>
</feature>
<organism evidence="2 3">
    <name type="scientific">Philodulcilactobacillus myokoensis</name>
    <dbReference type="NCBI Taxonomy" id="2929573"/>
    <lineage>
        <taxon>Bacteria</taxon>
        <taxon>Bacillati</taxon>
        <taxon>Bacillota</taxon>
        <taxon>Bacilli</taxon>
        <taxon>Lactobacillales</taxon>
        <taxon>Lactobacillaceae</taxon>
        <taxon>Philodulcilactobacillus</taxon>
    </lineage>
</organism>
<dbReference type="InterPro" id="IPR024529">
    <property type="entry name" value="ECF_trnsprt_substrate-spec"/>
</dbReference>
<evidence type="ECO:0000313" key="2">
    <source>
        <dbReference type="EMBL" id="GLB47513.1"/>
    </source>
</evidence>
<dbReference type="EMBL" id="BRPL01000004">
    <property type="protein sequence ID" value="GLB47513.1"/>
    <property type="molecule type" value="Genomic_DNA"/>
</dbReference>
<comment type="caution">
    <text evidence="2">The sequence shown here is derived from an EMBL/GenBank/DDBJ whole genome shotgun (WGS) entry which is preliminary data.</text>
</comment>
<proteinExistence type="predicted"/>
<gene>
    <name evidence="2" type="ORF">WR164_14920</name>
</gene>
<dbReference type="Proteomes" id="UP001144204">
    <property type="component" value="Unassembled WGS sequence"/>
</dbReference>
<dbReference type="GO" id="GO:0022857">
    <property type="term" value="F:transmembrane transporter activity"/>
    <property type="evidence" value="ECO:0007669"/>
    <property type="project" value="InterPro"/>
</dbReference>
<reference evidence="2" key="2">
    <citation type="journal article" date="2023" name="PLoS ONE">
        <title>Philodulcilactobacillus myokoensis gen. nov., sp. nov., a fructophilic, acidophilic, and agar-phobic lactic acid bacterium isolated from fermented vegetable extracts.</title>
        <authorList>
            <person name="Kouya T."/>
            <person name="Ishiyama Y."/>
            <person name="Ohashi S."/>
            <person name="Kumakubo R."/>
            <person name="Yamazaki T."/>
            <person name="Otaki T."/>
        </authorList>
    </citation>
    <scope>NUCLEOTIDE SEQUENCE</scope>
    <source>
        <strain evidence="2">WR16-4</strain>
    </source>
</reference>
<dbReference type="Gene3D" id="1.10.1760.20">
    <property type="match status" value="1"/>
</dbReference>
<evidence type="ECO:0000313" key="3">
    <source>
        <dbReference type="Proteomes" id="UP001144204"/>
    </source>
</evidence>
<feature type="transmembrane region" description="Helical" evidence="1">
    <location>
        <begin position="90"/>
        <end position="110"/>
    </location>
</feature>
<protein>
    <submittedName>
        <fullName evidence="2">Membrane protein</fullName>
    </submittedName>
</protein>
<keyword evidence="1" id="KW-1133">Transmembrane helix</keyword>
<reference evidence="2" key="1">
    <citation type="submission" date="2022-07" db="EMBL/GenBank/DDBJ databases">
        <authorList>
            <person name="Kouya T."/>
            <person name="Ishiyama Y."/>
        </authorList>
    </citation>
    <scope>NUCLEOTIDE SEQUENCE</scope>
    <source>
        <strain evidence="2">WR16-4</strain>
    </source>
</reference>
<feature type="transmembrane region" description="Helical" evidence="1">
    <location>
        <begin position="7"/>
        <end position="28"/>
    </location>
</feature>
<accession>A0A9W6ETZ5</accession>